<name>A0AAN7UQZ6_9PEZI</name>
<evidence type="ECO:0000313" key="2">
    <source>
        <dbReference type="Proteomes" id="UP001305414"/>
    </source>
</evidence>
<evidence type="ECO:0000313" key="1">
    <source>
        <dbReference type="EMBL" id="KAK5625819.1"/>
    </source>
</evidence>
<dbReference type="EMBL" id="JAWHQM010000002">
    <property type="protein sequence ID" value="KAK5625819.1"/>
    <property type="molecule type" value="Genomic_DNA"/>
</dbReference>
<dbReference type="Proteomes" id="UP001305414">
    <property type="component" value="Unassembled WGS sequence"/>
</dbReference>
<comment type="caution">
    <text evidence="1">The sequence shown here is derived from an EMBL/GenBank/DDBJ whole genome shotgun (WGS) entry which is preliminary data.</text>
</comment>
<keyword evidence="2" id="KW-1185">Reference proteome</keyword>
<reference evidence="1 2" key="1">
    <citation type="submission" date="2023-10" db="EMBL/GenBank/DDBJ databases">
        <title>Draft genome sequence of Xylaria bambusicola isolate GMP-LS, the root and basal stem rot pathogen of sugarcane in Indonesia.</title>
        <authorList>
            <person name="Selvaraj P."/>
            <person name="Muralishankar V."/>
            <person name="Muruganantham S."/>
            <person name="Sp S."/>
            <person name="Haryani S."/>
            <person name="Lau K.J.X."/>
            <person name="Naqvi N.I."/>
        </authorList>
    </citation>
    <scope>NUCLEOTIDE SEQUENCE [LARGE SCALE GENOMIC DNA]</scope>
    <source>
        <strain evidence="1">GMP-LS</strain>
    </source>
</reference>
<proteinExistence type="predicted"/>
<accession>A0AAN7UQZ6</accession>
<sequence>MCNYATTGDREAACMCRITGNIVRSIGAQTESISRCGQVGIGCWSSADLNSSALATNVAASSAELAQLAFSGQRGSNTTHCGGKTVATWTGRSFLVTVKLVDAIPLDPSPSFAINSLSAA</sequence>
<gene>
    <name evidence="1" type="ORF">RRF57_001535</name>
</gene>
<organism evidence="1 2">
    <name type="scientific">Xylaria bambusicola</name>
    <dbReference type="NCBI Taxonomy" id="326684"/>
    <lineage>
        <taxon>Eukaryota</taxon>
        <taxon>Fungi</taxon>
        <taxon>Dikarya</taxon>
        <taxon>Ascomycota</taxon>
        <taxon>Pezizomycotina</taxon>
        <taxon>Sordariomycetes</taxon>
        <taxon>Xylariomycetidae</taxon>
        <taxon>Xylariales</taxon>
        <taxon>Xylariaceae</taxon>
        <taxon>Xylaria</taxon>
    </lineage>
</organism>
<protein>
    <submittedName>
        <fullName evidence="1">Uncharacterized protein</fullName>
    </submittedName>
</protein>
<dbReference type="AlphaFoldDB" id="A0AAN7UQZ6"/>